<dbReference type="PROSITE" id="PS51832">
    <property type="entry name" value="HD_GYP"/>
    <property type="match status" value="1"/>
</dbReference>
<dbReference type="SUPFAM" id="SSF109604">
    <property type="entry name" value="HD-domain/PDEase-like"/>
    <property type="match status" value="2"/>
</dbReference>
<dbReference type="Gene3D" id="1.10.3210.10">
    <property type="entry name" value="Hypothetical protein af1432"/>
    <property type="match status" value="2"/>
</dbReference>
<proteinExistence type="predicted"/>
<reference evidence="3 4" key="1">
    <citation type="submission" date="2019-03" db="EMBL/GenBank/DDBJ databases">
        <title>Genomic Encyclopedia of Type Strains, Phase III (KMG-III): the genomes of soil and plant-associated and newly described type strains.</title>
        <authorList>
            <person name="Whitman W."/>
        </authorList>
    </citation>
    <scope>NUCLEOTIDE SEQUENCE [LARGE SCALE GENOMIC DNA]</scope>
    <source>
        <strain evidence="3 4">CGMCC 1.7002</strain>
    </source>
</reference>
<dbReference type="Pfam" id="PF13487">
    <property type="entry name" value="HD_5"/>
    <property type="match status" value="2"/>
</dbReference>
<dbReference type="SMART" id="SM00471">
    <property type="entry name" value="HDc"/>
    <property type="match status" value="1"/>
</dbReference>
<dbReference type="AlphaFoldDB" id="A0A4R6VU25"/>
<dbReference type="GO" id="GO:0009214">
    <property type="term" value="P:cyclic nucleotide catabolic process"/>
    <property type="evidence" value="ECO:0007669"/>
    <property type="project" value="UniProtKB-ARBA"/>
</dbReference>
<dbReference type="PANTHER" id="PTHR45228">
    <property type="entry name" value="CYCLIC DI-GMP PHOSPHODIESTERASE TM_0186-RELATED"/>
    <property type="match status" value="1"/>
</dbReference>
<dbReference type="Proteomes" id="UP000295391">
    <property type="component" value="Unassembled WGS sequence"/>
</dbReference>
<dbReference type="InterPro" id="IPR052020">
    <property type="entry name" value="Cyclic_di-GMP/3'3'-cGAMP_PDE"/>
</dbReference>
<dbReference type="PANTHER" id="PTHR45228:SF5">
    <property type="entry name" value="CYCLIC DI-GMP PHOSPHODIESTERASE VC_1348-RELATED"/>
    <property type="match status" value="1"/>
</dbReference>
<name>A0A4R6VU25_9HYPH</name>
<dbReference type="InterPro" id="IPR003607">
    <property type="entry name" value="HD/PDEase_dom"/>
</dbReference>
<sequence length="465" mass="51507">MASGTAHQHIRLAELLAALSHALDMTEGQPVGHCVRACWIGLNVGKKMGLTQGQLSDLYYTILLKDLGCSSNAARICAHYITCDLTFKNEFKKVDGSLPQVLNFVITQSGVKANMADKFRSIVKTLRHGGQISKELIETRCQRGAEIARQMHFNDAVQQGIMSLDEHWDGTGQPDRLQGLEIPLYSQIALLGQVADVFFMNDGREQAITAVGSRAGTWFNPKVVEAFLTLEKDEHFWTMLSRADLSKHIYEFEPGQSARIADEDYLDDIAQAFAQVVDSKSPFTAGHSERVTLFADLIAEQMGYAEERRRWLRRAALLHDIGKLGVSNSVLDKPGRLDDNEFAEIKKHPVFSKEILDNICAFGDIAPVAGGHHERLDGKGYPYGLKGDEIDMDTRIVTVADIFDALTADRPYRAAMPVEKALGIMREMVDEAIDRNCFTALCAAIAKFDQLPTLDNHAGELKVAV</sequence>
<dbReference type="EMBL" id="SNYR01000002">
    <property type="protein sequence ID" value="TDQ63691.1"/>
    <property type="molecule type" value="Genomic_DNA"/>
</dbReference>
<dbReference type="OrthoDB" id="9802066at2"/>
<feature type="domain" description="HD-GYP" evidence="2">
    <location>
        <begin position="262"/>
        <end position="457"/>
    </location>
</feature>
<dbReference type="InterPro" id="IPR037522">
    <property type="entry name" value="HD_GYP_dom"/>
</dbReference>
<comment type="caution">
    <text evidence="3">The sequence shown here is derived from an EMBL/GenBank/DDBJ whole genome shotgun (WGS) entry which is preliminary data.</text>
</comment>
<evidence type="ECO:0000256" key="1">
    <source>
        <dbReference type="ARBA" id="ARBA00022801"/>
    </source>
</evidence>
<evidence type="ECO:0000313" key="3">
    <source>
        <dbReference type="EMBL" id="TDQ63691.1"/>
    </source>
</evidence>
<dbReference type="GO" id="GO:0004112">
    <property type="term" value="F:cyclic-nucleotide phosphodiesterase activity"/>
    <property type="evidence" value="ECO:0007669"/>
    <property type="project" value="UniProtKB-ARBA"/>
</dbReference>
<keyword evidence="4" id="KW-1185">Reference proteome</keyword>
<evidence type="ECO:0000313" key="4">
    <source>
        <dbReference type="Proteomes" id="UP000295391"/>
    </source>
</evidence>
<evidence type="ECO:0000259" key="2">
    <source>
        <dbReference type="PROSITE" id="PS51832"/>
    </source>
</evidence>
<dbReference type="FunFam" id="1.10.3210.10:FF:000018">
    <property type="entry name" value="Two-component system response regulator"/>
    <property type="match status" value="1"/>
</dbReference>
<accession>A0A4R6VU25</accession>
<dbReference type="RefSeq" id="WP_133572358.1">
    <property type="nucleotide sequence ID" value="NZ_SNYR01000002.1"/>
</dbReference>
<organism evidence="3 4">
    <name type="scientific">Maritalea mobilis</name>
    <dbReference type="NCBI Taxonomy" id="483324"/>
    <lineage>
        <taxon>Bacteria</taxon>
        <taxon>Pseudomonadati</taxon>
        <taxon>Pseudomonadota</taxon>
        <taxon>Alphaproteobacteria</taxon>
        <taxon>Hyphomicrobiales</taxon>
        <taxon>Devosiaceae</taxon>
        <taxon>Maritalea</taxon>
    </lineage>
</organism>
<dbReference type="CDD" id="cd00077">
    <property type="entry name" value="HDc"/>
    <property type="match status" value="1"/>
</dbReference>
<keyword evidence="1" id="KW-0378">Hydrolase</keyword>
<protein>
    <submittedName>
        <fullName evidence="3">HD-GYP domain-containing protein (C-di-GMP phosphodiesterase class II)</fullName>
    </submittedName>
</protein>
<gene>
    <name evidence="3" type="ORF">ATL17_1698</name>
</gene>